<evidence type="ECO:0000256" key="1">
    <source>
        <dbReference type="SAM" id="SignalP"/>
    </source>
</evidence>
<feature type="signal peptide" evidence="1">
    <location>
        <begin position="1"/>
        <end position="19"/>
    </location>
</feature>
<keyword evidence="1" id="KW-0732">Signal</keyword>
<gene>
    <name evidence="2" type="ORF">NUTIK01_03220</name>
</gene>
<dbReference type="EMBL" id="BTFW01000001">
    <property type="protein sequence ID" value="GMM59545.1"/>
    <property type="molecule type" value="Genomic_DNA"/>
</dbReference>
<accession>A0ABQ6P2S0</accession>
<evidence type="ECO:0000313" key="3">
    <source>
        <dbReference type="Proteomes" id="UP001187221"/>
    </source>
</evidence>
<name>A0ABQ6P2S0_9SPHN</name>
<comment type="caution">
    <text evidence="2">The sequence shown here is derived from an EMBL/GenBank/DDBJ whole genome shotgun (WGS) entry which is preliminary data.</text>
</comment>
<organism evidence="2 3">
    <name type="scientific">Novosphingobium pituita</name>
    <dbReference type="NCBI Taxonomy" id="3056842"/>
    <lineage>
        <taxon>Bacteria</taxon>
        <taxon>Pseudomonadati</taxon>
        <taxon>Pseudomonadota</taxon>
        <taxon>Alphaproteobacteria</taxon>
        <taxon>Sphingomonadales</taxon>
        <taxon>Sphingomonadaceae</taxon>
        <taxon>Novosphingobium</taxon>
    </lineage>
</organism>
<protein>
    <submittedName>
        <fullName evidence="2">Uncharacterized protein</fullName>
    </submittedName>
</protein>
<dbReference type="Proteomes" id="UP001187221">
    <property type="component" value="Unassembled WGS sequence"/>
</dbReference>
<feature type="chain" id="PRO_5046850865" evidence="1">
    <location>
        <begin position="20"/>
        <end position="46"/>
    </location>
</feature>
<sequence>MTSLSTLANRSLAAFAALALSLTLIGQTVSNPAAHTTLSTTLSEMA</sequence>
<proteinExistence type="predicted"/>
<keyword evidence="3" id="KW-1185">Reference proteome</keyword>
<reference evidence="2 3" key="1">
    <citation type="submission" date="2023-06" db="EMBL/GenBank/DDBJ databases">
        <title>Draft genome sequence of Novosphingobium sp. strain IK01.</title>
        <authorList>
            <person name="Hatamoto M."/>
            <person name="Ikarashi T."/>
            <person name="Yamaguchi T."/>
        </authorList>
    </citation>
    <scope>NUCLEOTIDE SEQUENCE [LARGE SCALE GENOMIC DNA]</scope>
    <source>
        <strain evidence="2 3">IK01</strain>
    </source>
</reference>
<evidence type="ECO:0000313" key="2">
    <source>
        <dbReference type="EMBL" id="GMM59545.1"/>
    </source>
</evidence>